<evidence type="ECO:0000256" key="1">
    <source>
        <dbReference type="SAM" id="Phobius"/>
    </source>
</evidence>
<dbReference type="Proteomes" id="UP000503222">
    <property type="component" value="Chromosome"/>
</dbReference>
<dbReference type="RefSeq" id="WP_166411226.1">
    <property type="nucleotide sequence ID" value="NZ_CP049869.1"/>
</dbReference>
<reference evidence="2 3" key="1">
    <citation type="submission" date="2020-03" db="EMBL/GenBank/DDBJ databases">
        <title>Sphingomonas sp. nov., isolated from fish.</title>
        <authorList>
            <person name="Hyun D.-W."/>
            <person name="Bae J.-W."/>
        </authorList>
    </citation>
    <scope>NUCLEOTIDE SEQUENCE [LARGE SCALE GENOMIC DNA]</scope>
    <source>
        <strain evidence="2 3">HDW15B</strain>
    </source>
</reference>
<dbReference type="KEGG" id="spii:G7077_07950"/>
<sequence>MSFFRLLADEHGATAIEYGLIVALIALACIVAFQSLGLNLADVFLTIGNAMG</sequence>
<keyword evidence="3" id="KW-1185">Reference proteome</keyword>
<evidence type="ECO:0000313" key="2">
    <source>
        <dbReference type="EMBL" id="QIK78835.1"/>
    </source>
</evidence>
<keyword evidence="1" id="KW-0812">Transmembrane</keyword>
<feature type="transmembrane region" description="Helical" evidence="1">
    <location>
        <begin position="20"/>
        <end position="41"/>
    </location>
</feature>
<dbReference type="PROSITE" id="PS51257">
    <property type="entry name" value="PROKAR_LIPOPROTEIN"/>
    <property type="match status" value="1"/>
</dbReference>
<evidence type="ECO:0000313" key="3">
    <source>
        <dbReference type="Proteomes" id="UP000503222"/>
    </source>
</evidence>
<organism evidence="2 3">
    <name type="scientific">Sphingomonas piscis</name>
    <dbReference type="NCBI Taxonomy" id="2714943"/>
    <lineage>
        <taxon>Bacteria</taxon>
        <taxon>Pseudomonadati</taxon>
        <taxon>Pseudomonadota</taxon>
        <taxon>Alphaproteobacteria</taxon>
        <taxon>Sphingomonadales</taxon>
        <taxon>Sphingomonadaceae</taxon>
        <taxon>Sphingomonas</taxon>
    </lineage>
</organism>
<proteinExistence type="predicted"/>
<name>A0A6G7YQ14_9SPHN</name>
<dbReference type="InterPro" id="IPR007047">
    <property type="entry name" value="Flp_Fap"/>
</dbReference>
<gene>
    <name evidence="2" type="ORF">G7077_07950</name>
</gene>
<keyword evidence="1" id="KW-1133">Transmembrane helix</keyword>
<dbReference type="Pfam" id="PF04964">
    <property type="entry name" value="Flp_Fap"/>
    <property type="match status" value="1"/>
</dbReference>
<protein>
    <submittedName>
        <fullName evidence="2">Flp family type IVb pilin</fullName>
    </submittedName>
</protein>
<dbReference type="EMBL" id="CP049869">
    <property type="protein sequence ID" value="QIK78835.1"/>
    <property type="molecule type" value="Genomic_DNA"/>
</dbReference>
<dbReference type="AlphaFoldDB" id="A0A6G7YQ14"/>
<accession>A0A6G7YQ14</accession>
<keyword evidence="1" id="KW-0472">Membrane</keyword>